<dbReference type="PROSITE" id="PS51339">
    <property type="entry name" value="PPASE_MYOTUBULARIN"/>
    <property type="match status" value="1"/>
</dbReference>
<feature type="compositionally biased region" description="Basic and acidic residues" evidence="1">
    <location>
        <begin position="147"/>
        <end position="162"/>
    </location>
</feature>
<organism evidence="3 4">
    <name type="scientific">Sphaerobolus stellatus (strain SS14)</name>
    <dbReference type="NCBI Taxonomy" id="990650"/>
    <lineage>
        <taxon>Eukaryota</taxon>
        <taxon>Fungi</taxon>
        <taxon>Dikarya</taxon>
        <taxon>Basidiomycota</taxon>
        <taxon>Agaricomycotina</taxon>
        <taxon>Agaricomycetes</taxon>
        <taxon>Phallomycetidae</taxon>
        <taxon>Geastrales</taxon>
        <taxon>Sphaerobolaceae</taxon>
        <taxon>Sphaerobolus</taxon>
    </lineage>
</organism>
<feature type="domain" description="Myotubularin phosphatase" evidence="2">
    <location>
        <begin position="1"/>
        <end position="182"/>
    </location>
</feature>
<keyword evidence="4" id="KW-1185">Reference proteome</keyword>
<dbReference type="GO" id="GO:0004438">
    <property type="term" value="F:phosphatidylinositol-3-phosphate phosphatase activity"/>
    <property type="evidence" value="ECO:0007669"/>
    <property type="project" value="TreeGrafter"/>
</dbReference>
<feature type="region of interest" description="Disordered" evidence="1">
    <location>
        <begin position="147"/>
        <end position="168"/>
    </location>
</feature>
<dbReference type="GO" id="GO:0016020">
    <property type="term" value="C:membrane"/>
    <property type="evidence" value="ECO:0007669"/>
    <property type="project" value="TreeGrafter"/>
</dbReference>
<dbReference type="GO" id="GO:0005737">
    <property type="term" value="C:cytoplasm"/>
    <property type="evidence" value="ECO:0007669"/>
    <property type="project" value="TreeGrafter"/>
</dbReference>
<dbReference type="InterPro" id="IPR010569">
    <property type="entry name" value="Myotubularin-like_Pase_dom"/>
</dbReference>
<gene>
    <name evidence="3" type="ORF">M422DRAFT_118063</name>
</gene>
<accession>A0A0C9ULP2</accession>
<dbReference type="OrthoDB" id="271628at2759"/>
<feature type="non-terminal residue" evidence="3">
    <location>
        <position position="1"/>
    </location>
</feature>
<dbReference type="HOGENOM" id="CLU_1424740_0_0_1"/>
<name>A0A0C9ULP2_SPHS4</name>
<evidence type="ECO:0000256" key="1">
    <source>
        <dbReference type="SAM" id="MobiDB-lite"/>
    </source>
</evidence>
<evidence type="ECO:0000313" key="4">
    <source>
        <dbReference type="Proteomes" id="UP000054279"/>
    </source>
</evidence>
<evidence type="ECO:0000259" key="2">
    <source>
        <dbReference type="PROSITE" id="PS51339"/>
    </source>
</evidence>
<dbReference type="PANTHER" id="PTHR10807:SF128">
    <property type="entry name" value="PHOSPHATIDYLINOSITOL-3,5-BISPHOSPHATE 3-PHOSPHATASE"/>
    <property type="match status" value="1"/>
</dbReference>
<dbReference type="GO" id="GO:0046856">
    <property type="term" value="P:phosphatidylinositol dephosphorylation"/>
    <property type="evidence" value="ECO:0007669"/>
    <property type="project" value="TreeGrafter"/>
</dbReference>
<evidence type="ECO:0000313" key="3">
    <source>
        <dbReference type="EMBL" id="KIJ35804.1"/>
    </source>
</evidence>
<reference evidence="3 4" key="1">
    <citation type="submission" date="2014-06" db="EMBL/GenBank/DDBJ databases">
        <title>Evolutionary Origins and Diversification of the Mycorrhizal Mutualists.</title>
        <authorList>
            <consortium name="DOE Joint Genome Institute"/>
            <consortium name="Mycorrhizal Genomics Consortium"/>
            <person name="Kohler A."/>
            <person name="Kuo A."/>
            <person name="Nagy L.G."/>
            <person name="Floudas D."/>
            <person name="Copeland A."/>
            <person name="Barry K.W."/>
            <person name="Cichocki N."/>
            <person name="Veneault-Fourrey C."/>
            <person name="LaButti K."/>
            <person name="Lindquist E.A."/>
            <person name="Lipzen A."/>
            <person name="Lundell T."/>
            <person name="Morin E."/>
            <person name="Murat C."/>
            <person name="Riley R."/>
            <person name="Ohm R."/>
            <person name="Sun H."/>
            <person name="Tunlid A."/>
            <person name="Henrissat B."/>
            <person name="Grigoriev I.V."/>
            <person name="Hibbett D.S."/>
            <person name="Martin F."/>
        </authorList>
    </citation>
    <scope>NUCLEOTIDE SEQUENCE [LARGE SCALE GENOMIC DNA]</scope>
    <source>
        <strain evidence="3 4">SS14</strain>
    </source>
</reference>
<feature type="non-terminal residue" evidence="3">
    <location>
        <position position="191"/>
    </location>
</feature>
<sequence length="191" mass="22480">RTAQLSSLAQICLDPFYRTMHGFEILIEKDWVSFGHRFLDRCGHLSSEKFFLTSNTNENGGAPDAAQAPVFHQFLECVRQIQRQNPKRFEFNQRFLERMHYHLYSCQFGTFLHNNERERHIGNNGKTPYEATVSAWDWFNSPEEIEKNKNEEYDPSLDDPKSGDMGVLLPNPKDVRFWHELYGRTDEEMNG</sequence>
<dbReference type="AlphaFoldDB" id="A0A0C9ULP2"/>
<dbReference type="InterPro" id="IPR029021">
    <property type="entry name" value="Prot-tyrosine_phosphatase-like"/>
</dbReference>
<dbReference type="PANTHER" id="PTHR10807">
    <property type="entry name" value="MYOTUBULARIN-RELATED"/>
    <property type="match status" value="1"/>
</dbReference>
<dbReference type="EMBL" id="KN837185">
    <property type="protein sequence ID" value="KIJ35804.1"/>
    <property type="molecule type" value="Genomic_DNA"/>
</dbReference>
<dbReference type="InterPro" id="IPR030564">
    <property type="entry name" value="Myotubularin"/>
</dbReference>
<dbReference type="Proteomes" id="UP000054279">
    <property type="component" value="Unassembled WGS sequence"/>
</dbReference>
<dbReference type="SUPFAM" id="SSF52799">
    <property type="entry name" value="(Phosphotyrosine protein) phosphatases II"/>
    <property type="match status" value="1"/>
</dbReference>
<protein>
    <recommendedName>
        <fullName evidence="2">Myotubularin phosphatase domain-containing protein</fullName>
    </recommendedName>
</protein>
<dbReference type="Pfam" id="PF06602">
    <property type="entry name" value="Myotub-related"/>
    <property type="match status" value="1"/>
</dbReference>
<proteinExistence type="predicted"/>